<evidence type="ECO:0000256" key="2">
    <source>
        <dbReference type="ARBA" id="ARBA00022475"/>
    </source>
</evidence>
<evidence type="ECO:0000256" key="4">
    <source>
        <dbReference type="ARBA" id="ARBA00022989"/>
    </source>
</evidence>
<feature type="transmembrane region" description="Helical" evidence="7">
    <location>
        <begin position="20"/>
        <end position="40"/>
    </location>
</feature>
<comment type="similarity">
    <text evidence="6">Belongs to the ABC-4 integral membrane protein family.</text>
</comment>
<evidence type="ECO:0000313" key="11">
    <source>
        <dbReference type="Proteomes" id="UP001501251"/>
    </source>
</evidence>
<organism evidence="10 11">
    <name type="scientific">Streptosporangium oxazolinicum</name>
    <dbReference type="NCBI Taxonomy" id="909287"/>
    <lineage>
        <taxon>Bacteria</taxon>
        <taxon>Bacillati</taxon>
        <taxon>Actinomycetota</taxon>
        <taxon>Actinomycetes</taxon>
        <taxon>Streptosporangiales</taxon>
        <taxon>Streptosporangiaceae</taxon>
        <taxon>Streptosporangium</taxon>
    </lineage>
</organism>
<feature type="transmembrane region" description="Helical" evidence="7">
    <location>
        <begin position="683"/>
        <end position="709"/>
    </location>
</feature>
<evidence type="ECO:0000313" key="10">
    <source>
        <dbReference type="EMBL" id="GAA4208178.1"/>
    </source>
</evidence>
<dbReference type="EMBL" id="BAABAQ010000018">
    <property type="protein sequence ID" value="GAA4208178.1"/>
    <property type="molecule type" value="Genomic_DNA"/>
</dbReference>
<feature type="transmembrane region" description="Helical" evidence="7">
    <location>
        <begin position="636"/>
        <end position="662"/>
    </location>
</feature>
<feature type="transmembrane region" description="Helical" evidence="7">
    <location>
        <begin position="247"/>
        <end position="274"/>
    </location>
</feature>
<protein>
    <recommendedName>
        <fullName evidence="12">ABC transporter permease</fullName>
    </recommendedName>
</protein>
<dbReference type="RefSeq" id="WP_344922866.1">
    <property type="nucleotide sequence ID" value="NZ_BAABAQ010000018.1"/>
</dbReference>
<feature type="transmembrane region" description="Helical" evidence="7">
    <location>
        <begin position="295"/>
        <end position="321"/>
    </location>
</feature>
<dbReference type="PANTHER" id="PTHR30572:SF4">
    <property type="entry name" value="ABC TRANSPORTER PERMEASE YTRF"/>
    <property type="match status" value="1"/>
</dbReference>
<reference evidence="11" key="1">
    <citation type="journal article" date="2019" name="Int. J. Syst. Evol. Microbiol.">
        <title>The Global Catalogue of Microorganisms (GCM) 10K type strain sequencing project: providing services to taxonomists for standard genome sequencing and annotation.</title>
        <authorList>
            <consortium name="The Broad Institute Genomics Platform"/>
            <consortium name="The Broad Institute Genome Sequencing Center for Infectious Disease"/>
            <person name="Wu L."/>
            <person name="Ma J."/>
        </authorList>
    </citation>
    <scope>NUCLEOTIDE SEQUENCE [LARGE SCALE GENOMIC DNA]</scope>
    <source>
        <strain evidence="11">JCM 17388</strain>
    </source>
</reference>
<feature type="transmembrane region" description="Helical" evidence="7">
    <location>
        <begin position="729"/>
        <end position="752"/>
    </location>
</feature>
<name>A0ABP8BJS4_9ACTN</name>
<dbReference type="Pfam" id="PF12704">
    <property type="entry name" value="MacB_PCD"/>
    <property type="match status" value="1"/>
</dbReference>
<keyword evidence="3 7" id="KW-0812">Transmembrane</keyword>
<evidence type="ECO:0000259" key="8">
    <source>
        <dbReference type="Pfam" id="PF02687"/>
    </source>
</evidence>
<dbReference type="PANTHER" id="PTHR30572">
    <property type="entry name" value="MEMBRANE COMPONENT OF TRANSPORTER-RELATED"/>
    <property type="match status" value="1"/>
</dbReference>
<evidence type="ECO:0000256" key="1">
    <source>
        <dbReference type="ARBA" id="ARBA00004651"/>
    </source>
</evidence>
<proteinExistence type="inferred from homology"/>
<dbReference type="Proteomes" id="UP001501251">
    <property type="component" value="Unassembled WGS sequence"/>
</dbReference>
<feature type="transmembrane region" description="Helical" evidence="7">
    <location>
        <begin position="422"/>
        <end position="445"/>
    </location>
</feature>
<feature type="transmembrane region" description="Helical" evidence="7">
    <location>
        <begin position="341"/>
        <end position="366"/>
    </location>
</feature>
<sequence>MSAVWRASRAAVRRRGLQTVVIGLVVLCCSTTIMLALGLLDAATAPFDRAFAKQDGAHVVAAFDTAKVSKAQLTGASRQPGVEAAAGPFDQVVIDVPRTTDLPEAEGPLTVVGRADPGGPVDRVYPLHGRWATAPGEIVVNLRSTDGHLRPGTLGSRLRAPGVPPLTVVGVASSMSQSADAWVAPAQMAALRPNAAQMLYRLTDPSTEQRIHTGLDAITGALPAGALTVAQSYLALRQVFTSSAAAYLPFMTLFGVLGLLVAVLIVTNVVSGAVMSGTRHIGVLKAVGFTPNQVVAVYLTMVSVPAVAGCLLGTLSGNLLAEPVLRAAFQGIESGNAVIGISPWVSVVCLLGMPLLVVLAALFPALRAHRLPAARAISAGSAPRPGRGLRVQRRLAGTRLPRAVSLGLGQLFARPARTAMTMASIVLGVTTVTLTTGLSSTVIAFGNANESPATRVGVRAGEPAFKQTAPMLSDERIEALLRSLPGATRVTAQVFVDVRLTGHAQRSSVNFQRGDAPALASQIIQGRWLDGPGEIVAPPPFLKRRGLAVGDQVTLTLNGRQTRATIVGQLMNGDARFLWSSWETLTALAPDTGADHYEVRLADGADAQAYANAVKAADPGLYPAISRPENIVTTTVVGFTTVFTILLITVAALGVFNTVLLTTRERRRDIGMLKSIGMTPRQVTLMTVTSMAALGVAGGLIGTPAGMAAHRVLVDNVGIVVLPEFTKDVWHLPQLTALALSGMTIAVLGALIPARSAARLTIATVLHNE</sequence>
<feature type="domain" description="ABC3 transporter permease C-terminal" evidence="8">
    <location>
        <begin position="642"/>
        <end position="761"/>
    </location>
</feature>
<evidence type="ECO:0000256" key="7">
    <source>
        <dbReference type="SAM" id="Phobius"/>
    </source>
</evidence>
<feature type="domain" description="ABC3 transporter permease C-terminal" evidence="8">
    <location>
        <begin position="253"/>
        <end position="371"/>
    </location>
</feature>
<keyword evidence="2" id="KW-1003">Cell membrane</keyword>
<evidence type="ECO:0000256" key="6">
    <source>
        <dbReference type="ARBA" id="ARBA00038076"/>
    </source>
</evidence>
<accession>A0ABP8BJS4</accession>
<feature type="domain" description="MacB-like periplasmic core" evidence="9">
    <location>
        <begin position="418"/>
        <end position="616"/>
    </location>
</feature>
<dbReference type="InterPro" id="IPR025857">
    <property type="entry name" value="MacB_PCD"/>
</dbReference>
<gene>
    <name evidence="10" type="ORF">GCM10022252_72920</name>
</gene>
<evidence type="ECO:0000259" key="9">
    <source>
        <dbReference type="Pfam" id="PF12704"/>
    </source>
</evidence>
<evidence type="ECO:0008006" key="12">
    <source>
        <dbReference type="Google" id="ProtNLM"/>
    </source>
</evidence>
<dbReference type="Pfam" id="PF02687">
    <property type="entry name" value="FtsX"/>
    <property type="match status" value="2"/>
</dbReference>
<comment type="subcellular location">
    <subcellularLocation>
        <location evidence="1">Cell membrane</location>
        <topology evidence="1">Multi-pass membrane protein</topology>
    </subcellularLocation>
</comment>
<dbReference type="InterPro" id="IPR050250">
    <property type="entry name" value="Macrolide_Exporter_MacB"/>
</dbReference>
<keyword evidence="4 7" id="KW-1133">Transmembrane helix</keyword>
<dbReference type="InterPro" id="IPR003838">
    <property type="entry name" value="ABC3_permease_C"/>
</dbReference>
<evidence type="ECO:0000256" key="3">
    <source>
        <dbReference type="ARBA" id="ARBA00022692"/>
    </source>
</evidence>
<keyword evidence="11" id="KW-1185">Reference proteome</keyword>
<comment type="caution">
    <text evidence="10">The sequence shown here is derived from an EMBL/GenBank/DDBJ whole genome shotgun (WGS) entry which is preliminary data.</text>
</comment>
<evidence type="ECO:0000256" key="5">
    <source>
        <dbReference type="ARBA" id="ARBA00023136"/>
    </source>
</evidence>
<keyword evidence="5 7" id="KW-0472">Membrane</keyword>